<protein>
    <submittedName>
        <fullName evidence="3">CSON000006 protein</fullName>
    </submittedName>
</protein>
<proteinExistence type="predicted"/>
<dbReference type="InterPro" id="IPR053225">
    <property type="entry name" value="Acyl-CoA_N-acyltransferase"/>
</dbReference>
<dbReference type="OMA" id="WPKHCVG"/>
<dbReference type="SUPFAM" id="SSF55729">
    <property type="entry name" value="Acyl-CoA N-acyltransferases (Nat)"/>
    <property type="match status" value="1"/>
</dbReference>
<reference evidence="3" key="2">
    <citation type="submission" date="2018-07" db="EMBL/GenBank/DDBJ databases">
        <authorList>
            <person name="Quirk P.G."/>
            <person name="Krulwich T.A."/>
        </authorList>
    </citation>
    <scope>NUCLEOTIDE SEQUENCE</scope>
</reference>
<dbReference type="EMBL" id="UFQS01001001">
    <property type="protein sequence ID" value="SSX08408.1"/>
    <property type="molecule type" value="Genomic_DNA"/>
</dbReference>
<reference evidence="2" key="1">
    <citation type="submission" date="2018-04" db="EMBL/GenBank/DDBJ databases">
        <authorList>
            <person name="Go L.Y."/>
            <person name="Mitchell J.A."/>
        </authorList>
    </citation>
    <scope>NUCLEOTIDE SEQUENCE</scope>
    <source>
        <tissue evidence="2">Whole organism</tissue>
    </source>
</reference>
<sequence>MNQNRIKNRAEVIKISDWPNLRDLFKPEWPKHIVPYSLMQNYINWSQKNIAYVEKNVEIYCLNGNWNDGTFYLVDDSYLFFHTLNEDYSQLKSLLLLLDNSRIYRCRCIYSEFLPVLNDVIQALKMYKSYEMSCYLVHLPRQIPLMWENIEPPEDITFKPLKLEHAKIISRVYPLRDQSSPQMFERTIKYNISLGAFDTKTDKLLAWCMQFQSGEMTALQVIDDKYRRTGLAAILTAAVGRKVAELGFDLYGKIDVNNEPPQKFIQKYALGGIEILGMMYHIGQDVLKIKRHHQKTV</sequence>
<dbReference type="EMBL" id="UFQT01001001">
    <property type="protein sequence ID" value="SSX28399.1"/>
    <property type="molecule type" value="Genomic_DNA"/>
</dbReference>
<dbReference type="GO" id="GO:0016747">
    <property type="term" value="F:acyltransferase activity, transferring groups other than amino-acyl groups"/>
    <property type="evidence" value="ECO:0007669"/>
    <property type="project" value="InterPro"/>
</dbReference>
<dbReference type="Pfam" id="PF08445">
    <property type="entry name" value="FR47"/>
    <property type="match status" value="1"/>
</dbReference>
<dbReference type="PANTHER" id="PTHR20958:SF10">
    <property type="entry name" value="GH05617P-RELATED"/>
    <property type="match status" value="1"/>
</dbReference>
<dbReference type="VEuPathDB" id="VectorBase:CSON000006"/>
<dbReference type="AlphaFoldDB" id="A0A336MHH5"/>
<feature type="domain" description="GCN5-related N-acetyltransferase Rv2170-like" evidence="1">
    <location>
        <begin position="193"/>
        <end position="267"/>
    </location>
</feature>
<dbReference type="PANTHER" id="PTHR20958">
    <property type="entry name" value="GLYCINE N-ACYLTRANSFERASE-LIKE PROTEIN"/>
    <property type="match status" value="1"/>
</dbReference>
<dbReference type="Gene3D" id="3.40.630.30">
    <property type="match status" value="2"/>
</dbReference>
<dbReference type="InterPro" id="IPR013653">
    <property type="entry name" value="GCN5-like_dom"/>
</dbReference>
<dbReference type="InterPro" id="IPR016181">
    <property type="entry name" value="Acyl_CoA_acyltransferase"/>
</dbReference>
<name>A0A336MHH5_CULSO</name>
<organism evidence="3">
    <name type="scientific">Culicoides sonorensis</name>
    <name type="common">Biting midge</name>
    <dbReference type="NCBI Taxonomy" id="179676"/>
    <lineage>
        <taxon>Eukaryota</taxon>
        <taxon>Metazoa</taxon>
        <taxon>Ecdysozoa</taxon>
        <taxon>Arthropoda</taxon>
        <taxon>Hexapoda</taxon>
        <taxon>Insecta</taxon>
        <taxon>Pterygota</taxon>
        <taxon>Neoptera</taxon>
        <taxon>Endopterygota</taxon>
        <taxon>Diptera</taxon>
        <taxon>Nematocera</taxon>
        <taxon>Chironomoidea</taxon>
        <taxon>Ceratopogonidae</taxon>
        <taxon>Ceratopogoninae</taxon>
        <taxon>Culicoides</taxon>
        <taxon>Monoculicoides</taxon>
    </lineage>
</organism>
<evidence type="ECO:0000259" key="1">
    <source>
        <dbReference type="Pfam" id="PF08445"/>
    </source>
</evidence>
<evidence type="ECO:0000313" key="2">
    <source>
        <dbReference type="EMBL" id="SSX08408.1"/>
    </source>
</evidence>
<gene>
    <name evidence="3" type="primary">CSON000006</name>
</gene>
<evidence type="ECO:0000313" key="3">
    <source>
        <dbReference type="EMBL" id="SSX28399.1"/>
    </source>
</evidence>
<accession>A0A336MHH5</accession>